<feature type="domain" description="Retrotransposon Copia-like N-terminal" evidence="1">
    <location>
        <begin position="33"/>
        <end position="79"/>
    </location>
</feature>
<dbReference type="GeneID" id="130459083"/>
<reference evidence="4" key="2">
    <citation type="submission" date="2025-08" db="UniProtKB">
        <authorList>
            <consortium name="RefSeq"/>
        </authorList>
    </citation>
    <scope>IDENTIFICATION</scope>
    <source>
        <tissue evidence="4">Leaf</tissue>
    </source>
</reference>
<dbReference type="RefSeq" id="XP_056698081.1">
    <property type="nucleotide sequence ID" value="XM_056842103.1"/>
</dbReference>
<organism evidence="3 4">
    <name type="scientific">Spinacia oleracea</name>
    <name type="common">Spinach</name>
    <dbReference type="NCBI Taxonomy" id="3562"/>
    <lineage>
        <taxon>Eukaryota</taxon>
        <taxon>Viridiplantae</taxon>
        <taxon>Streptophyta</taxon>
        <taxon>Embryophyta</taxon>
        <taxon>Tracheophyta</taxon>
        <taxon>Spermatophyta</taxon>
        <taxon>Magnoliopsida</taxon>
        <taxon>eudicotyledons</taxon>
        <taxon>Gunneridae</taxon>
        <taxon>Pentapetalae</taxon>
        <taxon>Caryophyllales</taxon>
        <taxon>Chenopodiaceae</taxon>
        <taxon>Chenopodioideae</taxon>
        <taxon>Anserineae</taxon>
        <taxon>Spinacia</taxon>
    </lineage>
</organism>
<feature type="domain" description="Retrovirus-related Pol polyprotein from transposon TNT 1-94-like beta-barrel" evidence="2">
    <location>
        <begin position="395"/>
        <end position="458"/>
    </location>
</feature>
<evidence type="ECO:0000313" key="4">
    <source>
        <dbReference type="RefSeq" id="XP_056698081.1"/>
    </source>
</evidence>
<dbReference type="InterPro" id="IPR029472">
    <property type="entry name" value="Copia-like_N"/>
</dbReference>
<dbReference type="PANTHER" id="PTHR37610:SF40">
    <property type="entry name" value="OS01G0909600 PROTEIN"/>
    <property type="match status" value="1"/>
</dbReference>
<accession>A0ABM3RR39</accession>
<reference evidence="3" key="1">
    <citation type="journal article" date="2021" name="Nat. Commun.">
        <title>Genomic analyses provide insights into spinach domestication and the genetic basis of agronomic traits.</title>
        <authorList>
            <person name="Cai X."/>
            <person name="Sun X."/>
            <person name="Xu C."/>
            <person name="Sun H."/>
            <person name="Wang X."/>
            <person name="Ge C."/>
            <person name="Zhang Z."/>
            <person name="Wang Q."/>
            <person name="Fei Z."/>
            <person name="Jiao C."/>
            <person name="Wang Q."/>
        </authorList>
    </citation>
    <scope>NUCLEOTIDE SEQUENCE [LARGE SCALE GENOMIC DNA]</scope>
    <source>
        <strain evidence="3">cv. Varoflay</strain>
    </source>
</reference>
<evidence type="ECO:0000259" key="2">
    <source>
        <dbReference type="Pfam" id="PF22936"/>
    </source>
</evidence>
<keyword evidence="3" id="KW-1185">Reference proteome</keyword>
<dbReference type="Pfam" id="PF22936">
    <property type="entry name" value="Pol_BBD"/>
    <property type="match status" value="1"/>
</dbReference>
<proteinExistence type="predicted"/>
<evidence type="ECO:0008006" key="5">
    <source>
        <dbReference type="Google" id="ProtNLM"/>
    </source>
</evidence>
<dbReference type="Proteomes" id="UP000813463">
    <property type="component" value="Chromosome 4"/>
</dbReference>
<sequence>MAISSNEEESVPQQQTMQSNGGNCFSDPLFLASSDNSTTPLVSVLFNGDNYIGWCKNVKRALGAKNKLGFIEGFVKKPEVTDSNYHRWIRCDYMVIGWILSSMKPDISENFNLVNSAECLWSDIQERFGQSNGPQVYQLKKELDGLRQQNLTILTYYNKMKNLWDKLKELRSFPECSCGVLKNCSCSFLKRLAEFESQEKVMQFLLGLNSGFDNTITNVLSTDPMPSINRTFSILQQVEKQKEISGMADVTTEVSALAAHKFQKSQPSSSTTGGKRDWKKEKMDRYCDYCKNKGHTKDQCFKLIGYPDWYPKNSKNGVKMAANVEYETGILESPLEEDDGGGQNEANLVNAICQEVLRALKGKQSMGSHSAAFANSAGMDPNCLTSCNLVYGDNWIVDSGATDHMTHNAKLFKTSKTLKIPIPVCLPDGTYKYVKVLGEIVLHNGLVLKDVMLIEDFKHRPYY</sequence>
<gene>
    <name evidence="4" type="primary">LOC130459083</name>
</gene>
<evidence type="ECO:0000259" key="1">
    <source>
        <dbReference type="Pfam" id="PF14244"/>
    </source>
</evidence>
<dbReference type="Pfam" id="PF14244">
    <property type="entry name" value="Retrotran_gag_3"/>
    <property type="match status" value="1"/>
</dbReference>
<name>A0ABM3RR39_SPIOL</name>
<evidence type="ECO:0000313" key="3">
    <source>
        <dbReference type="Proteomes" id="UP000813463"/>
    </source>
</evidence>
<dbReference type="PANTHER" id="PTHR37610">
    <property type="entry name" value="CCHC-TYPE DOMAIN-CONTAINING PROTEIN"/>
    <property type="match status" value="1"/>
</dbReference>
<protein>
    <recommendedName>
        <fullName evidence="5">Retrotransposon Copia-like N-terminal domain-containing protein</fullName>
    </recommendedName>
</protein>
<dbReference type="InterPro" id="IPR054722">
    <property type="entry name" value="PolX-like_BBD"/>
</dbReference>